<comment type="caution">
    <text evidence="2">The sequence shown here is derived from an EMBL/GenBank/DDBJ whole genome shotgun (WGS) entry which is preliminary data.</text>
</comment>
<feature type="non-terminal residue" evidence="2">
    <location>
        <position position="1"/>
    </location>
</feature>
<name>A0A392VP60_9FABA</name>
<feature type="region of interest" description="Disordered" evidence="1">
    <location>
        <begin position="1"/>
        <end position="63"/>
    </location>
</feature>
<evidence type="ECO:0000256" key="1">
    <source>
        <dbReference type="SAM" id="MobiDB-lite"/>
    </source>
</evidence>
<organism evidence="2 3">
    <name type="scientific">Trifolium medium</name>
    <dbReference type="NCBI Taxonomy" id="97028"/>
    <lineage>
        <taxon>Eukaryota</taxon>
        <taxon>Viridiplantae</taxon>
        <taxon>Streptophyta</taxon>
        <taxon>Embryophyta</taxon>
        <taxon>Tracheophyta</taxon>
        <taxon>Spermatophyta</taxon>
        <taxon>Magnoliopsida</taxon>
        <taxon>eudicotyledons</taxon>
        <taxon>Gunneridae</taxon>
        <taxon>Pentapetalae</taxon>
        <taxon>rosids</taxon>
        <taxon>fabids</taxon>
        <taxon>Fabales</taxon>
        <taxon>Fabaceae</taxon>
        <taxon>Papilionoideae</taxon>
        <taxon>50 kb inversion clade</taxon>
        <taxon>NPAAA clade</taxon>
        <taxon>Hologalegina</taxon>
        <taxon>IRL clade</taxon>
        <taxon>Trifolieae</taxon>
        <taxon>Trifolium</taxon>
    </lineage>
</organism>
<sequence length="63" mass="6960">QRSEKEMLGKRIMRAEGTKCNTTNSKDIGHSRSHSGRDITGNHTINNRGMEIGLIPMPGVSRP</sequence>
<evidence type="ECO:0000313" key="2">
    <source>
        <dbReference type="EMBL" id="MCI89232.1"/>
    </source>
</evidence>
<reference evidence="2 3" key="1">
    <citation type="journal article" date="2018" name="Front. Plant Sci.">
        <title>Red Clover (Trifolium pratense) and Zigzag Clover (T. medium) - A Picture of Genomic Similarities and Differences.</title>
        <authorList>
            <person name="Dluhosova J."/>
            <person name="Istvanek J."/>
            <person name="Nedelnik J."/>
            <person name="Repkova J."/>
        </authorList>
    </citation>
    <scope>NUCLEOTIDE SEQUENCE [LARGE SCALE GENOMIC DNA]</scope>
    <source>
        <strain evidence="3">cv. 10/8</strain>
        <tissue evidence="2">Leaf</tissue>
    </source>
</reference>
<dbReference type="AlphaFoldDB" id="A0A392VP60"/>
<keyword evidence="3" id="KW-1185">Reference proteome</keyword>
<evidence type="ECO:0000313" key="3">
    <source>
        <dbReference type="Proteomes" id="UP000265520"/>
    </source>
</evidence>
<dbReference type="EMBL" id="LXQA011214641">
    <property type="protein sequence ID" value="MCI89232.1"/>
    <property type="molecule type" value="Genomic_DNA"/>
</dbReference>
<proteinExistence type="predicted"/>
<dbReference type="Proteomes" id="UP000265520">
    <property type="component" value="Unassembled WGS sequence"/>
</dbReference>
<feature type="compositionally biased region" description="Basic and acidic residues" evidence="1">
    <location>
        <begin position="1"/>
        <end position="17"/>
    </location>
</feature>
<accession>A0A392VP60</accession>
<protein>
    <submittedName>
        <fullName evidence="2">Uncharacterized protein</fullName>
    </submittedName>
</protein>